<dbReference type="Proteomes" id="UP000270094">
    <property type="component" value="Unassembled WGS sequence"/>
</dbReference>
<evidence type="ECO:0000313" key="2">
    <source>
        <dbReference type="Proteomes" id="UP000270094"/>
    </source>
</evidence>
<reference evidence="1 2" key="1">
    <citation type="submission" date="2018-11" db="EMBL/GenBank/DDBJ databases">
        <authorList>
            <consortium name="Pathogen Informatics"/>
        </authorList>
    </citation>
    <scope>NUCLEOTIDE SEQUENCE [LARGE SCALE GENOMIC DNA]</scope>
</reference>
<protein>
    <submittedName>
        <fullName evidence="1">Uncharacterized protein</fullName>
    </submittedName>
</protein>
<keyword evidence="2" id="KW-1185">Reference proteome</keyword>
<evidence type="ECO:0000313" key="1">
    <source>
        <dbReference type="EMBL" id="VDM71118.1"/>
    </source>
</evidence>
<name>A0A3P7KUR9_STRVU</name>
<sequence length="95" mass="9936">MDALVAKGMGTAHCGVGWVFRLQRRQKRGGGGTGRDFVLRVCVGIGGVVEECWLTKVGNGYTSKNGLKCMRRDGLGEGGDGVRGGLGQQVLVLGD</sequence>
<gene>
    <name evidence="1" type="ORF">SVUK_LOCUS6116</name>
</gene>
<dbReference type="EMBL" id="UYYB01018871">
    <property type="protein sequence ID" value="VDM71118.1"/>
    <property type="molecule type" value="Genomic_DNA"/>
</dbReference>
<organism evidence="1 2">
    <name type="scientific">Strongylus vulgaris</name>
    <name type="common">Blood worm</name>
    <dbReference type="NCBI Taxonomy" id="40348"/>
    <lineage>
        <taxon>Eukaryota</taxon>
        <taxon>Metazoa</taxon>
        <taxon>Ecdysozoa</taxon>
        <taxon>Nematoda</taxon>
        <taxon>Chromadorea</taxon>
        <taxon>Rhabditida</taxon>
        <taxon>Rhabditina</taxon>
        <taxon>Rhabditomorpha</taxon>
        <taxon>Strongyloidea</taxon>
        <taxon>Strongylidae</taxon>
        <taxon>Strongylus</taxon>
    </lineage>
</organism>
<proteinExistence type="predicted"/>
<accession>A0A3P7KUR9</accession>
<dbReference type="AlphaFoldDB" id="A0A3P7KUR9"/>